<gene>
    <name evidence="2" type="ORF">AAFP95_03415</name>
</gene>
<dbReference type="AlphaFoldDB" id="A0AAU6WQR2"/>
<feature type="transmembrane region" description="Helical" evidence="1">
    <location>
        <begin position="26"/>
        <end position="46"/>
    </location>
</feature>
<accession>A0AAU6WQR2</accession>
<dbReference type="RefSeq" id="WP_345766935.1">
    <property type="nucleotide sequence ID" value="NZ_CP154834.1"/>
</dbReference>
<proteinExistence type="predicted"/>
<evidence type="ECO:0000313" key="3">
    <source>
        <dbReference type="Proteomes" id="UP001463665"/>
    </source>
</evidence>
<keyword evidence="1" id="KW-0472">Membrane</keyword>
<keyword evidence="1" id="KW-0812">Transmembrane</keyword>
<dbReference type="EMBL" id="CP154834">
    <property type="protein sequence ID" value="XAO75060.1"/>
    <property type="molecule type" value="Genomic_DNA"/>
</dbReference>
<keyword evidence="1" id="KW-1133">Transmembrane helix</keyword>
<name>A0AAU6WQR2_9FLAO</name>
<organism evidence="2 3">
    <name type="scientific">Chryseobacterium endophyticum</name>
    <dbReference type="NCBI Taxonomy" id="1854762"/>
    <lineage>
        <taxon>Bacteria</taxon>
        <taxon>Pseudomonadati</taxon>
        <taxon>Bacteroidota</taxon>
        <taxon>Flavobacteriia</taxon>
        <taxon>Flavobacteriales</taxon>
        <taxon>Weeksellaceae</taxon>
        <taxon>Chryseobacterium group</taxon>
        <taxon>Chryseobacterium</taxon>
    </lineage>
</organism>
<dbReference type="Proteomes" id="UP001463665">
    <property type="component" value="Chromosome"/>
</dbReference>
<keyword evidence="3" id="KW-1185">Reference proteome</keyword>
<protein>
    <submittedName>
        <fullName evidence="2">Uncharacterized protein</fullName>
    </submittedName>
</protein>
<evidence type="ECO:0000256" key="1">
    <source>
        <dbReference type="SAM" id="Phobius"/>
    </source>
</evidence>
<evidence type="ECO:0000313" key="2">
    <source>
        <dbReference type="EMBL" id="XAO75060.1"/>
    </source>
</evidence>
<reference evidence="2 3" key="1">
    <citation type="submission" date="2024-04" db="EMBL/GenBank/DDBJ databases">
        <title>Genome sequencing and assembly of rice foliar adapted Chryseobacterium endophyticum OsEnb-ALM-A6.</title>
        <authorList>
            <person name="Kumar S."/>
            <person name="Javed M."/>
            <person name="Chouhan V."/>
            <person name="Charishma K."/>
            <person name="Patel A."/>
            <person name="Kumar M."/>
            <person name="Sahu K.P."/>
            <person name="Kumar A."/>
        </authorList>
    </citation>
    <scope>NUCLEOTIDE SEQUENCE [LARGE SCALE GENOMIC DNA]</scope>
    <source>
        <strain evidence="2 3">OsEnb-ALM-A6</strain>
    </source>
</reference>
<feature type="transmembrane region" description="Helical" evidence="1">
    <location>
        <begin position="87"/>
        <end position="109"/>
    </location>
</feature>
<sequence>MNSKYPQKPGLDFILKQAFFYWNKTLVFQLMFSIMYFGIFLTVFFMCDMKYGIIGEFNEVGKYMQDGMKVYMEQLNKLVSTDNYQNFSLWIMGTTIFLYPLNLGFFQIYRKWIPARSRNSAIYLPGITD</sequence>